<proteinExistence type="predicted"/>
<evidence type="ECO:0000313" key="2">
    <source>
        <dbReference type="Proteomes" id="UP000242913"/>
    </source>
</evidence>
<keyword evidence="2" id="KW-1185">Reference proteome</keyword>
<name>A0A238C500_9BILA</name>
<protein>
    <submittedName>
        <fullName evidence="1">Uncharacterized protein</fullName>
    </submittedName>
</protein>
<accession>A0A238C500</accession>
<sequence>MDSLTLNNNKNSGSSIDHLIYLRKSFERSGTIVHQRNNRNDQWMNDDDNYPLEYNTIYNYLFDNRLTSKAYFTILRCCNTAAGVAYGIRPFPLLFIALCPIVTLLNKAIVIS</sequence>
<dbReference type="EMBL" id="KZ269978">
    <property type="protein sequence ID" value="OZC12100.1"/>
    <property type="molecule type" value="Genomic_DNA"/>
</dbReference>
<dbReference type="AlphaFoldDB" id="A0A238C500"/>
<gene>
    <name evidence="1" type="ORF">X798_00619</name>
</gene>
<evidence type="ECO:0000313" key="1">
    <source>
        <dbReference type="EMBL" id="OZC12100.1"/>
    </source>
</evidence>
<dbReference type="Proteomes" id="UP000242913">
    <property type="component" value="Unassembled WGS sequence"/>
</dbReference>
<reference evidence="1 2" key="1">
    <citation type="submission" date="2015-12" db="EMBL/GenBank/DDBJ databases">
        <title>Draft genome of the nematode, Onchocerca flexuosa.</title>
        <authorList>
            <person name="Mitreva M."/>
        </authorList>
    </citation>
    <scope>NUCLEOTIDE SEQUENCE [LARGE SCALE GENOMIC DNA]</scope>
    <source>
        <strain evidence="1">Red Deer</strain>
    </source>
</reference>
<organism evidence="1 2">
    <name type="scientific">Onchocerca flexuosa</name>
    <dbReference type="NCBI Taxonomy" id="387005"/>
    <lineage>
        <taxon>Eukaryota</taxon>
        <taxon>Metazoa</taxon>
        <taxon>Ecdysozoa</taxon>
        <taxon>Nematoda</taxon>
        <taxon>Chromadorea</taxon>
        <taxon>Rhabditida</taxon>
        <taxon>Spirurina</taxon>
        <taxon>Spiruromorpha</taxon>
        <taxon>Filarioidea</taxon>
        <taxon>Onchocercidae</taxon>
        <taxon>Onchocerca</taxon>
    </lineage>
</organism>